<keyword evidence="2" id="KW-1185">Reference proteome</keyword>
<dbReference type="EMBL" id="CU466930">
    <property type="protein sequence ID" value="CAO81461.1"/>
    <property type="molecule type" value="Genomic_DNA"/>
</dbReference>
<dbReference type="AlphaFoldDB" id="B0VG06"/>
<dbReference type="HOGENOM" id="CLU_3307045_0_0_0"/>
<gene>
    <name evidence="1" type="ordered locus">CLOAM1623</name>
</gene>
<evidence type="ECO:0000313" key="1">
    <source>
        <dbReference type="EMBL" id="CAO81461.1"/>
    </source>
</evidence>
<proteinExistence type="predicted"/>
<evidence type="ECO:0000313" key="2">
    <source>
        <dbReference type="Proteomes" id="UP000002019"/>
    </source>
</evidence>
<organism evidence="1 2">
    <name type="scientific">Cloacimonas acidaminovorans (strain Evry)</name>
    <dbReference type="NCBI Taxonomy" id="459349"/>
    <lineage>
        <taxon>Bacteria</taxon>
        <taxon>Pseudomonadati</taxon>
        <taxon>Candidatus Cloacimonadota</taxon>
        <taxon>Candidatus Cloacimonadia</taxon>
        <taxon>Candidatus Cloacimonadales</taxon>
        <taxon>Candidatus Cloacimonadaceae</taxon>
        <taxon>Candidatus Cloacimonas</taxon>
    </lineage>
</organism>
<accession>B0VG06</accession>
<reference evidence="1 2" key="1">
    <citation type="journal article" date="2008" name="J. Bacteriol.">
        <title>'Candidatus Cloacamonas acidaminovorans': genome sequence reconstruction provides a first glimpse of a new bacterial division.</title>
        <authorList>
            <person name="Pelletier E."/>
            <person name="Kreimeyer A."/>
            <person name="Bocs S."/>
            <person name="Rouy Z."/>
            <person name="Gyapay G."/>
            <person name="Chouari R."/>
            <person name="Riviere D."/>
            <person name="Ganesan A."/>
            <person name="Daegelen P."/>
            <person name="Sghir A."/>
            <person name="Cohen G.N."/>
            <person name="Medigue C."/>
            <person name="Weissenbach J."/>
            <person name="Le Paslier D."/>
        </authorList>
    </citation>
    <scope>NUCLEOTIDE SEQUENCE [LARGE SCALE GENOMIC DNA]</scope>
    <source>
        <strain evidence="2">Evry</strain>
    </source>
</reference>
<name>B0VG06_CLOAI</name>
<dbReference type="KEGG" id="caci:CLOAM1623"/>
<protein>
    <submittedName>
        <fullName evidence="1">Uncharacterized protein</fullName>
    </submittedName>
</protein>
<dbReference type="Proteomes" id="UP000002019">
    <property type="component" value="Chromosome"/>
</dbReference>
<sequence length="39" mass="4568">MDSYFCRNDKGMDSILKMQSFFTGMTNNSLLKTKFTIRP</sequence>